<evidence type="ECO:0000313" key="2">
    <source>
        <dbReference type="Proteomes" id="UP000319103"/>
    </source>
</evidence>
<organism evidence="1 2">
    <name type="scientific">Kitasatospora acidiphila</name>
    <dbReference type="NCBI Taxonomy" id="2567942"/>
    <lineage>
        <taxon>Bacteria</taxon>
        <taxon>Bacillati</taxon>
        <taxon>Actinomycetota</taxon>
        <taxon>Actinomycetes</taxon>
        <taxon>Kitasatosporales</taxon>
        <taxon>Streptomycetaceae</taxon>
        <taxon>Kitasatospora</taxon>
    </lineage>
</organism>
<accession>A0A540WFK7</accession>
<keyword evidence="2" id="KW-1185">Reference proteome</keyword>
<dbReference type="SUPFAM" id="SSF56059">
    <property type="entry name" value="Glutathione synthetase ATP-binding domain-like"/>
    <property type="match status" value="1"/>
</dbReference>
<dbReference type="OrthoDB" id="8041036at2"/>
<dbReference type="Proteomes" id="UP000319103">
    <property type="component" value="Unassembled WGS sequence"/>
</dbReference>
<name>A0A540WFK7_9ACTN</name>
<dbReference type="EMBL" id="VIGB01000003">
    <property type="protein sequence ID" value="TQF07742.1"/>
    <property type="molecule type" value="Genomic_DNA"/>
</dbReference>
<proteinExistence type="predicted"/>
<comment type="caution">
    <text evidence="1">The sequence shown here is derived from an EMBL/GenBank/DDBJ whole genome shotgun (WGS) entry which is preliminary data.</text>
</comment>
<dbReference type="AlphaFoldDB" id="A0A540WFK7"/>
<sequence>MTDRVSLTEDYLKRVKASGATARELIGRMPESKQLTTFYGNDFLSRPLFLGHQEKVRLEHDMRVWHDAVESLPDRLFDGDLGAFARAVGMTEVQVSAVLKGRGERMTRQSRADLYCTEDGEFKMLECNLGSALGGMDNGDMAAALLEHPVLAEFAAEHRLGYVDTTEVQVANTLLESGYARTDKPVVALADWPTSYQTLESYNRLLCERWGRYGLEAYACHIGELEVRDRRVRLDGRPIDLVVRCFMIEDILESPEAPALMAPVLEAAEAGWVRIFTPMETEAFTSKGALAMLSDERNRNLFSAAELESLDRLLPWTRMVRDDKVTLEDGSRVDLLGYALDHRESLALKPTLSYGGRGVVLGWDQKVTAAQWEQEVRSALDGPYLLQRRVDPAIEYFLDPQGEWTPWLVSWGVFNGVDGFGGCLARAVPVSSGVGVINVSGGALASSLLYELPPED</sequence>
<protein>
    <submittedName>
        <fullName evidence="1">Glutathionylspermidine synthase family protein</fullName>
    </submittedName>
</protein>
<gene>
    <name evidence="1" type="ORF">E6W39_34015</name>
</gene>
<evidence type="ECO:0000313" key="1">
    <source>
        <dbReference type="EMBL" id="TQF07742.1"/>
    </source>
</evidence>
<reference evidence="1 2" key="1">
    <citation type="submission" date="2019-06" db="EMBL/GenBank/DDBJ databases">
        <title>Description of Kitasatospora acidophila sp. nov. isolated from pine grove soil, and reclassification of Streptomyces novaecaesareae to Kitasatospora novaeceasareae comb. nov.</title>
        <authorList>
            <person name="Kim M.J."/>
        </authorList>
    </citation>
    <scope>NUCLEOTIDE SEQUENCE [LARGE SCALE GENOMIC DNA]</scope>
    <source>
        <strain evidence="1 2">MMS16-CNU292</strain>
    </source>
</reference>